<dbReference type="InterPro" id="IPR036179">
    <property type="entry name" value="Ig-like_dom_sf"/>
</dbReference>
<feature type="domain" description="Ig-like" evidence="1">
    <location>
        <begin position="4"/>
        <end position="109"/>
    </location>
</feature>
<evidence type="ECO:0000259" key="1">
    <source>
        <dbReference type="PROSITE" id="PS50835"/>
    </source>
</evidence>
<reference evidence="3" key="1">
    <citation type="submission" date="2023-07" db="EMBL/GenBank/DDBJ databases">
        <title>Bird 10,000 Genomes (B10K) Project - Family phase.</title>
        <authorList>
            <person name="Zhang G."/>
        </authorList>
    </citation>
    <scope>NUCLEOTIDE SEQUENCE [LARGE SCALE GENOMIC DNA]</scope>
</reference>
<evidence type="ECO:0000313" key="2">
    <source>
        <dbReference type="EMBL" id="NXD18757.1"/>
    </source>
</evidence>
<dbReference type="InterPro" id="IPR007110">
    <property type="entry name" value="Ig-like_dom"/>
</dbReference>
<feature type="non-terminal residue" evidence="2">
    <location>
        <position position="109"/>
    </location>
</feature>
<protein>
    <submittedName>
        <fullName evidence="2">NPHN protein</fullName>
    </submittedName>
</protein>
<dbReference type="AlphaFoldDB" id="A0A851TPT1"/>
<dbReference type="Proteomes" id="UP000661971">
    <property type="component" value="Unassembled WGS sequence"/>
</dbReference>
<feature type="non-terminal residue" evidence="2">
    <location>
        <position position="1"/>
    </location>
</feature>
<dbReference type="PROSITE" id="PS50835">
    <property type="entry name" value="IG_LIKE"/>
    <property type="match status" value="1"/>
</dbReference>
<dbReference type="InterPro" id="IPR013783">
    <property type="entry name" value="Ig-like_fold"/>
</dbReference>
<comment type="caution">
    <text evidence="2">The sequence shown here is derived from an EMBL/GenBank/DDBJ whole genome shotgun (WGS) entry which is preliminary data.</text>
</comment>
<organism evidence="2 3">
    <name type="scientific">Nothocercus nigrocapillus</name>
    <dbReference type="NCBI Taxonomy" id="1977171"/>
    <lineage>
        <taxon>Eukaryota</taxon>
        <taxon>Metazoa</taxon>
        <taxon>Chordata</taxon>
        <taxon>Craniata</taxon>
        <taxon>Vertebrata</taxon>
        <taxon>Euteleostomi</taxon>
        <taxon>Archelosauria</taxon>
        <taxon>Archosauria</taxon>
        <taxon>Dinosauria</taxon>
        <taxon>Saurischia</taxon>
        <taxon>Theropoda</taxon>
        <taxon>Coelurosauria</taxon>
        <taxon>Aves</taxon>
        <taxon>Palaeognathae</taxon>
        <taxon>Tinamiformes</taxon>
        <taxon>Tinamidae</taxon>
        <taxon>Nothocercus</taxon>
    </lineage>
</organism>
<keyword evidence="3" id="KW-1185">Reference proteome</keyword>
<dbReference type="Gene3D" id="2.60.40.10">
    <property type="entry name" value="Immunoglobulins"/>
    <property type="match status" value="1"/>
</dbReference>
<gene>
    <name evidence="2" type="primary">Nphs1</name>
    <name evidence="2" type="ORF">NOTNIG_R14438</name>
</gene>
<sequence>EAAPEPELVPVPDGSDVAALRCRAQGVPGVQLHWERDGRPLGASESRYQEQQWREGPWTRSVLTVANVSLERARSRDLGSGRNRTVGAFVCVAQNPLGSARRRLLLQLA</sequence>
<accession>A0A851TPT1</accession>
<evidence type="ECO:0000313" key="3">
    <source>
        <dbReference type="Proteomes" id="UP000661971"/>
    </source>
</evidence>
<name>A0A851TPT1_9AVES</name>
<proteinExistence type="predicted"/>
<dbReference type="SUPFAM" id="SSF48726">
    <property type="entry name" value="Immunoglobulin"/>
    <property type="match status" value="1"/>
</dbReference>
<dbReference type="EMBL" id="WBNA01003939">
    <property type="protein sequence ID" value="NXD18757.1"/>
    <property type="molecule type" value="Genomic_DNA"/>
</dbReference>